<feature type="region of interest" description="Disordered" evidence="7">
    <location>
        <begin position="372"/>
        <end position="396"/>
    </location>
</feature>
<keyword evidence="6" id="KW-0472">Membrane</keyword>
<evidence type="ECO:0000256" key="6">
    <source>
        <dbReference type="ARBA" id="ARBA00023136"/>
    </source>
</evidence>
<name>A0A6P3C568_9BURK</name>
<gene>
    <name evidence="8" type="ORF">BCO71033_06783</name>
</gene>
<protein>
    <submittedName>
        <fullName evidence="8">Type IV secretory pathway protein VirD4</fullName>
    </submittedName>
</protein>
<dbReference type="Pfam" id="PF02534">
    <property type="entry name" value="T4SS-DNA_transf"/>
    <property type="match status" value="1"/>
</dbReference>
<evidence type="ECO:0000256" key="5">
    <source>
        <dbReference type="ARBA" id="ARBA00022989"/>
    </source>
</evidence>
<dbReference type="SUPFAM" id="SSF52540">
    <property type="entry name" value="P-loop containing nucleoside triphosphate hydrolases"/>
    <property type="match status" value="1"/>
</dbReference>
<dbReference type="RefSeq" id="WP_089446938.1">
    <property type="nucleotide sequence ID" value="NZ_CABVQS010000043.1"/>
</dbReference>
<feature type="compositionally biased region" description="Low complexity" evidence="7">
    <location>
        <begin position="374"/>
        <end position="385"/>
    </location>
</feature>
<dbReference type="InterPro" id="IPR003688">
    <property type="entry name" value="TraG/VirD4"/>
</dbReference>
<dbReference type="EMBL" id="CABVQS010000043">
    <property type="protein sequence ID" value="VWD62589.1"/>
    <property type="molecule type" value="Genomic_DNA"/>
</dbReference>
<feature type="region of interest" description="Disordered" evidence="7">
    <location>
        <begin position="543"/>
        <end position="570"/>
    </location>
</feature>
<evidence type="ECO:0000256" key="3">
    <source>
        <dbReference type="ARBA" id="ARBA00022475"/>
    </source>
</evidence>
<sequence length="570" mass="63645">MRQIAPAKSQPTLVVGRWRGRYLRFAGQQFVLLAAPARSGKGVGIVIPNLLTYSDSVVVLDIKQENFRLTAGFRRAHGHAVYLFNPFAGDGRTHRYNPLSVLADGMFRVGDILAIGYVLYPAGGHDEFWKDQARNLLLGLVLLLCDWREARRAGASGVPDYPITMGEVLRQSSGNGLPVKTYLNRMLIQHRQYLSRACIDALNRFLANDDKVLASILATFNAPLTIWANPIVDAATSANDFDLRDVRRRKMSVYLGVTPDHLSEAAILMNLMFSQLVNLNTKELAEDNPALKFQCLLLLDEMTAIGKIQIIARAVAYMAGYNLRLLSIVQSDSQLESVYGRPDARTIVTNHAMQILFAPREQKDANAYSEMLGTRTEQSRTTSRSNGMFGARSGASESFSDQRRALMLPQEIKELDRDKEIILLENTRPILADRICYWRDRAFTSRLMAAPTVPALDLVRFGAQIEQRLRELSDDEVDDQTGELAHVRPDYLELVHAWDQRELPQALDDISCEEAAAYVDRHFTLLGVPADDVARAGRRLARDEDGMTDAEAGSRKRVWSPAARASGGVQ</sequence>
<evidence type="ECO:0000313" key="8">
    <source>
        <dbReference type="EMBL" id="VWD62589.1"/>
    </source>
</evidence>
<dbReference type="GO" id="GO:0005886">
    <property type="term" value="C:plasma membrane"/>
    <property type="evidence" value="ECO:0007669"/>
    <property type="project" value="UniProtKB-SubCell"/>
</dbReference>
<dbReference type="PANTHER" id="PTHR37937">
    <property type="entry name" value="CONJUGATIVE TRANSFER: DNA TRANSPORT"/>
    <property type="match status" value="1"/>
</dbReference>
<reference evidence="8 9" key="1">
    <citation type="submission" date="2019-09" db="EMBL/GenBank/DDBJ databases">
        <authorList>
            <person name="Depoorter E."/>
        </authorList>
    </citation>
    <scope>NUCLEOTIDE SEQUENCE [LARGE SCALE GENOMIC DNA]</scope>
    <source>
        <strain evidence="8">R-71033</strain>
    </source>
</reference>
<keyword evidence="4" id="KW-0812">Transmembrane</keyword>
<evidence type="ECO:0000256" key="4">
    <source>
        <dbReference type="ARBA" id="ARBA00022692"/>
    </source>
</evidence>
<comment type="similarity">
    <text evidence="2">Belongs to the VirD4/TraG family.</text>
</comment>
<dbReference type="InterPro" id="IPR027417">
    <property type="entry name" value="P-loop_NTPase"/>
</dbReference>
<dbReference type="InterPro" id="IPR051539">
    <property type="entry name" value="T4SS-coupling_protein"/>
</dbReference>
<dbReference type="AlphaFoldDB" id="A0A6P3C568"/>
<proteinExistence type="inferred from homology"/>
<dbReference type="Gene3D" id="3.40.50.300">
    <property type="entry name" value="P-loop containing nucleotide triphosphate hydrolases"/>
    <property type="match status" value="1"/>
</dbReference>
<accession>A0A6P3C568</accession>
<dbReference type="PANTHER" id="PTHR37937:SF1">
    <property type="entry name" value="CONJUGATIVE TRANSFER: DNA TRANSPORT"/>
    <property type="match status" value="1"/>
</dbReference>
<evidence type="ECO:0000256" key="2">
    <source>
        <dbReference type="ARBA" id="ARBA00008806"/>
    </source>
</evidence>
<comment type="subcellular location">
    <subcellularLocation>
        <location evidence="1">Cell membrane</location>
        <topology evidence="1">Multi-pass membrane protein</topology>
    </subcellularLocation>
</comment>
<keyword evidence="3" id="KW-1003">Cell membrane</keyword>
<dbReference type="CDD" id="cd01127">
    <property type="entry name" value="TrwB_TraG_TraD_VirD4"/>
    <property type="match status" value="1"/>
</dbReference>
<organism evidence="8 9">
    <name type="scientific">Burkholderia contaminans</name>
    <dbReference type="NCBI Taxonomy" id="488447"/>
    <lineage>
        <taxon>Bacteria</taxon>
        <taxon>Pseudomonadati</taxon>
        <taxon>Pseudomonadota</taxon>
        <taxon>Betaproteobacteria</taxon>
        <taxon>Burkholderiales</taxon>
        <taxon>Burkholderiaceae</taxon>
        <taxon>Burkholderia</taxon>
        <taxon>Burkholderia cepacia complex</taxon>
    </lineage>
</organism>
<keyword evidence="5" id="KW-1133">Transmembrane helix</keyword>
<dbReference type="Proteomes" id="UP000494109">
    <property type="component" value="Unassembled WGS sequence"/>
</dbReference>
<evidence type="ECO:0000256" key="7">
    <source>
        <dbReference type="SAM" id="MobiDB-lite"/>
    </source>
</evidence>
<evidence type="ECO:0000313" key="9">
    <source>
        <dbReference type="Proteomes" id="UP000494109"/>
    </source>
</evidence>
<evidence type="ECO:0000256" key="1">
    <source>
        <dbReference type="ARBA" id="ARBA00004651"/>
    </source>
</evidence>